<evidence type="ECO:0000313" key="2">
    <source>
        <dbReference type="EMBL" id="KAF1997455.1"/>
    </source>
</evidence>
<evidence type="ECO:0000313" key="3">
    <source>
        <dbReference type="Proteomes" id="UP000799779"/>
    </source>
</evidence>
<evidence type="ECO:0000259" key="1">
    <source>
        <dbReference type="Pfam" id="PF20150"/>
    </source>
</evidence>
<organism evidence="2 3">
    <name type="scientific">Amniculicola lignicola CBS 123094</name>
    <dbReference type="NCBI Taxonomy" id="1392246"/>
    <lineage>
        <taxon>Eukaryota</taxon>
        <taxon>Fungi</taxon>
        <taxon>Dikarya</taxon>
        <taxon>Ascomycota</taxon>
        <taxon>Pezizomycotina</taxon>
        <taxon>Dothideomycetes</taxon>
        <taxon>Pleosporomycetidae</taxon>
        <taxon>Pleosporales</taxon>
        <taxon>Amniculicolaceae</taxon>
        <taxon>Amniculicola</taxon>
    </lineage>
</organism>
<dbReference type="AlphaFoldDB" id="A0A6A5WE57"/>
<sequence length="269" mass="30571">MAPRQIQVSSTDLLPKASAGAKVKKACAPRRPRTCLPARGYRRFRRNGKLNVAPHGENIITSEENKNSPFLKLPAELRNKIYNYALGDYLIDMKGYSSRKNRVYKIQSIGQPAECCRYNPFNLLRVCRQVYVETHMYPHQLSKFCYGWVPWSAPRPSTGVGKRLMRPWQWASIKTIGITAFNGKVGFGVESLLPQFQGLEVIQIRSVTAWTYQYTGGVTCLVEPTEMEKKDIMVMAEEVAHDMRKATGVKVELGELQVLHQKGFDDDLE</sequence>
<reference evidence="2" key="1">
    <citation type="journal article" date="2020" name="Stud. Mycol.">
        <title>101 Dothideomycetes genomes: a test case for predicting lifestyles and emergence of pathogens.</title>
        <authorList>
            <person name="Haridas S."/>
            <person name="Albert R."/>
            <person name="Binder M."/>
            <person name="Bloem J."/>
            <person name="Labutti K."/>
            <person name="Salamov A."/>
            <person name="Andreopoulos B."/>
            <person name="Baker S."/>
            <person name="Barry K."/>
            <person name="Bills G."/>
            <person name="Bluhm B."/>
            <person name="Cannon C."/>
            <person name="Castanera R."/>
            <person name="Culley D."/>
            <person name="Daum C."/>
            <person name="Ezra D."/>
            <person name="Gonzalez J."/>
            <person name="Henrissat B."/>
            <person name="Kuo A."/>
            <person name="Liang C."/>
            <person name="Lipzen A."/>
            <person name="Lutzoni F."/>
            <person name="Magnuson J."/>
            <person name="Mondo S."/>
            <person name="Nolan M."/>
            <person name="Ohm R."/>
            <person name="Pangilinan J."/>
            <person name="Park H.-J."/>
            <person name="Ramirez L."/>
            <person name="Alfaro M."/>
            <person name="Sun H."/>
            <person name="Tritt A."/>
            <person name="Yoshinaga Y."/>
            <person name="Zwiers L.-H."/>
            <person name="Turgeon B."/>
            <person name="Goodwin S."/>
            <person name="Spatafora J."/>
            <person name="Crous P."/>
            <person name="Grigoriev I."/>
        </authorList>
    </citation>
    <scope>NUCLEOTIDE SEQUENCE</scope>
    <source>
        <strain evidence="2">CBS 123094</strain>
    </source>
</reference>
<accession>A0A6A5WE57</accession>
<dbReference type="PANTHER" id="PTHR38790:SF4">
    <property type="entry name" value="2EXR DOMAIN-CONTAINING PROTEIN"/>
    <property type="match status" value="1"/>
</dbReference>
<protein>
    <recommendedName>
        <fullName evidence="1">2EXR domain-containing protein</fullName>
    </recommendedName>
</protein>
<dbReference type="PANTHER" id="PTHR38790">
    <property type="entry name" value="2EXR DOMAIN-CONTAINING PROTEIN-RELATED"/>
    <property type="match status" value="1"/>
</dbReference>
<dbReference type="InterPro" id="IPR045518">
    <property type="entry name" value="2EXR"/>
</dbReference>
<name>A0A6A5WE57_9PLEO</name>
<gene>
    <name evidence="2" type="ORF">P154DRAFT_605626</name>
</gene>
<proteinExistence type="predicted"/>
<dbReference type="OrthoDB" id="5413827at2759"/>
<feature type="domain" description="2EXR" evidence="1">
    <location>
        <begin position="69"/>
        <end position="138"/>
    </location>
</feature>
<dbReference type="EMBL" id="ML977613">
    <property type="protein sequence ID" value="KAF1997455.1"/>
    <property type="molecule type" value="Genomic_DNA"/>
</dbReference>
<dbReference type="Pfam" id="PF20150">
    <property type="entry name" value="2EXR"/>
    <property type="match status" value="1"/>
</dbReference>
<keyword evidence="3" id="KW-1185">Reference proteome</keyword>
<dbReference type="Proteomes" id="UP000799779">
    <property type="component" value="Unassembled WGS sequence"/>
</dbReference>